<dbReference type="PROSITE" id="PS50211">
    <property type="entry name" value="DENN"/>
    <property type="match status" value="1"/>
</dbReference>
<comment type="similarity">
    <text evidence="1">Belongs to the DENND6 family.</text>
</comment>
<reference evidence="3 4" key="1">
    <citation type="journal article" date="2020" name="Nat. Food">
        <title>A phased Vanilla planifolia genome enables genetic improvement of flavour and production.</title>
        <authorList>
            <person name="Hasing T."/>
            <person name="Tang H."/>
            <person name="Brym M."/>
            <person name="Khazi F."/>
            <person name="Huang T."/>
            <person name="Chambers A.H."/>
        </authorList>
    </citation>
    <scope>NUCLEOTIDE SEQUENCE [LARGE SCALE GENOMIC DNA]</scope>
    <source>
        <tissue evidence="3">Leaf</tissue>
    </source>
</reference>
<dbReference type="Proteomes" id="UP000639772">
    <property type="component" value="Unassembled WGS sequence"/>
</dbReference>
<accession>A0A835URL2</accession>
<evidence type="ECO:0000256" key="1">
    <source>
        <dbReference type="ARBA" id="ARBA00007159"/>
    </source>
</evidence>
<dbReference type="GO" id="GO:0005085">
    <property type="term" value="F:guanyl-nucleotide exchange factor activity"/>
    <property type="evidence" value="ECO:0007669"/>
    <property type="project" value="InterPro"/>
</dbReference>
<dbReference type="AlphaFoldDB" id="A0A835URL2"/>
<feature type="domain" description="UDENN" evidence="2">
    <location>
        <begin position="1"/>
        <end position="162"/>
    </location>
</feature>
<dbReference type="EMBL" id="JADCNM010000008">
    <property type="protein sequence ID" value="KAG0471412.1"/>
    <property type="molecule type" value="Genomic_DNA"/>
</dbReference>
<protein>
    <recommendedName>
        <fullName evidence="2">UDENN domain-containing protein</fullName>
    </recommendedName>
</protein>
<dbReference type="GO" id="GO:0055037">
    <property type="term" value="C:recycling endosome"/>
    <property type="evidence" value="ECO:0007669"/>
    <property type="project" value="TreeGrafter"/>
</dbReference>
<evidence type="ECO:0000313" key="4">
    <source>
        <dbReference type="Proteomes" id="UP000639772"/>
    </source>
</evidence>
<proteinExistence type="inferred from homology"/>
<dbReference type="OrthoDB" id="10265409at2759"/>
<evidence type="ECO:0000259" key="2">
    <source>
        <dbReference type="PROSITE" id="PS50211"/>
    </source>
</evidence>
<dbReference type="InterPro" id="IPR024224">
    <property type="entry name" value="DENND6"/>
</dbReference>
<organism evidence="3 4">
    <name type="scientific">Vanilla planifolia</name>
    <name type="common">Vanilla</name>
    <dbReference type="NCBI Taxonomy" id="51239"/>
    <lineage>
        <taxon>Eukaryota</taxon>
        <taxon>Viridiplantae</taxon>
        <taxon>Streptophyta</taxon>
        <taxon>Embryophyta</taxon>
        <taxon>Tracheophyta</taxon>
        <taxon>Spermatophyta</taxon>
        <taxon>Magnoliopsida</taxon>
        <taxon>Liliopsida</taxon>
        <taxon>Asparagales</taxon>
        <taxon>Orchidaceae</taxon>
        <taxon>Vanilloideae</taxon>
        <taxon>Vanilleae</taxon>
        <taxon>Vanilla</taxon>
    </lineage>
</organism>
<dbReference type="PANTHER" id="PTHR13677">
    <property type="entry name" value="LD41638P"/>
    <property type="match status" value="1"/>
</dbReference>
<comment type="caution">
    <text evidence="3">The sequence shown here is derived from an EMBL/GenBank/DDBJ whole genome shotgun (WGS) entry which is preliminary data.</text>
</comment>
<gene>
    <name evidence="3" type="ORF">HPP92_015958</name>
</gene>
<name>A0A835URL2_VANPL</name>
<sequence length="162" mass="17609">MILGEPLLVIAPSPTQCSEAVAALVSLVAPLFCSVDFRPYFTIHDPDFARLNSLPEGESFPPVVLGVTNLFFLKALRSIPHVVSVGTPSLNTTRILPSAPRSASTGRIPRPGGQLSFNRFSPSSLFNAVKMRREGPLSLMTEHKGSYLDHLQSHYETGYCSP</sequence>
<dbReference type="InterPro" id="IPR037516">
    <property type="entry name" value="Tripartite_DENN"/>
</dbReference>
<evidence type="ECO:0000313" key="3">
    <source>
        <dbReference type="EMBL" id="KAG0471412.1"/>
    </source>
</evidence>
<dbReference type="PANTHER" id="PTHR13677:SF0">
    <property type="entry name" value="LD41638P"/>
    <property type="match status" value="1"/>
</dbReference>